<proteinExistence type="predicted"/>
<evidence type="ECO:0000256" key="1">
    <source>
        <dbReference type="SAM" id="SignalP"/>
    </source>
</evidence>
<evidence type="ECO:0000313" key="2">
    <source>
        <dbReference type="EMBL" id="PUZ29723.1"/>
    </source>
</evidence>
<reference evidence="2 3" key="1">
    <citation type="submission" date="2018-04" db="EMBL/GenBank/DDBJ databases">
        <title>Chitinophaga fuyangensis sp. nov., isolated from soil in a chemical factory.</title>
        <authorList>
            <person name="Chen K."/>
        </authorList>
    </citation>
    <scope>NUCLEOTIDE SEQUENCE [LARGE SCALE GENOMIC DNA]</scope>
    <source>
        <strain evidence="2 3">LY-1</strain>
    </source>
</reference>
<dbReference type="InterPro" id="IPR002816">
    <property type="entry name" value="TraB/PrgY/GumN_fam"/>
</dbReference>
<protein>
    <recommendedName>
        <fullName evidence="4">TraB/GumN family protein</fullName>
    </recommendedName>
</protein>
<comment type="caution">
    <text evidence="2">The sequence shown here is derived from an EMBL/GenBank/DDBJ whole genome shotgun (WGS) entry which is preliminary data.</text>
</comment>
<dbReference type="EMBL" id="QCYK01000001">
    <property type="protein sequence ID" value="PUZ29723.1"/>
    <property type="molecule type" value="Genomic_DNA"/>
</dbReference>
<gene>
    <name evidence="2" type="ORF">DCC81_09865</name>
</gene>
<dbReference type="CDD" id="cd14789">
    <property type="entry name" value="Tiki"/>
    <property type="match status" value="1"/>
</dbReference>
<organism evidence="2 3">
    <name type="scientific">Chitinophaga parva</name>
    <dbReference type="NCBI Taxonomy" id="2169414"/>
    <lineage>
        <taxon>Bacteria</taxon>
        <taxon>Pseudomonadati</taxon>
        <taxon>Bacteroidota</taxon>
        <taxon>Chitinophagia</taxon>
        <taxon>Chitinophagales</taxon>
        <taxon>Chitinophagaceae</taxon>
        <taxon>Chitinophaga</taxon>
    </lineage>
</organism>
<keyword evidence="3" id="KW-1185">Reference proteome</keyword>
<name>A0A2T7BPX8_9BACT</name>
<evidence type="ECO:0008006" key="4">
    <source>
        <dbReference type="Google" id="ProtNLM"/>
    </source>
</evidence>
<keyword evidence="1" id="KW-0732">Signal</keyword>
<sequence length="303" mass="33970">MRLCIVLLFLHIFCAINASVFAMNGTVDSTFKRQHTIAWKVTGKQLQHPGYLIGTCHAVGKSFLDSIPAIRAILQQSRCLLTELYPSDNSDGVTTTTDIQALPLLDKRQYALMDSFFKATAGPTEGLDNPDVLHISVYDFIGGIREMLLRRSGTAAFAQMDRELYESFHAAAKATYALEKATDLYFRPGDTVAAKALLDRYISTVSQWDEWDISNPQSDIAKFIKRYKTLQLDYQLSATEPTALSQQFSKTIANRNKNWLPKIEHYMQQQPTVVAVGFYHLAFTTGLINLLRADGYNVTPVAL</sequence>
<feature type="signal peptide" evidence="1">
    <location>
        <begin position="1"/>
        <end position="22"/>
    </location>
</feature>
<evidence type="ECO:0000313" key="3">
    <source>
        <dbReference type="Proteomes" id="UP000244450"/>
    </source>
</evidence>
<dbReference type="OrthoDB" id="9798714at2"/>
<dbReference type="Pfam" id="PF01963">
    <property type="entry name" value="TraB_PrgY_gumN"/>
    <property type="match status" value="1"/>
</dbReference>
<dbReference type="Proteomes" id="UP000244450">
    <property type="component" value="Unassembled WGS sequence"/>
</dbReference>
<dbReference type="AlphaFoldDB" id="A0A2T7BPX8"/>
<feature type="chain" id="PRO_5015662337" description="TraB/GumN family protein" evidence="1">
    <location>
        <begin position="23"/>
        <end position="303"/>
    </location>
</feature>
<accession>A0A2T7BPX8</accession>